<dbReference type="InterPro" id="IPR013154">
    <property type="entry name" value="ADH-like_N"/>
</dbReference>
<accession>A0A0F9KQW2</accession>
<evidence type="ECO:0000259" key="2">
    <source>
        <dbReference type="Pfam" id="PF00107"/>
    </source>
</evidence>
<organism evidence="4">
    <name type="scientific">marine sediment metagenome</name>
    <dbReference type="NCBI Taxonomy" id="412755"/>
    <lineage>
        <taxon>unclassified sequences</taxon>
        <taxon>metagenomes</taxon>
        <taxon>ecological metagenomes</taxon>
    </lineage>
</organism>
<dbReference type="EMBL" id="LAZR01007599">
    <property type="protein sequence ID" value="KKM84228.1"/>
    <property type="molecule type" value="Genomic_DNA"/>
</dbReference>
<dbReference type="Gene3D" id="3.40.50.720">
    <property type="entry name" value="NAD(P)-binding Rossmann-like Domain"/>
    <property type="match status" value="1"/>
</dbReference>
<feature type="domain" description="Alcohol dehydrogenase-like N-terminal" evidence="3">
    <location>
        <begin position="23"/>
        <end position="129"/>
    </location>
</feature>
<evidence type="ECO:0008006" key="5">
    <source>
        <dbReference type="Google" id="ProtNLM"/>
    </source>
</evidence>
<comment type="caution">
    <text evidence="4">The sequence shown here is derived from an EMBL/GenBank/DDBJ whole genome shotgun (WGS) entry which is preliminary data.</text>
</comment>
<dbReference type="InterPro" id="IPR050129">
    <property type="entry name" value="Zn_alcohol_dh"/>
</dbReference>
<dbReference type="PANTHER" id="PTHR43401:SF2">
    <property type="entry name" value="L-THREONINE 3-DEHYDROGENASE"/>
    <property type="match status" value="1"/>
</dbReference>
<gene>
    <name evidence="4" type="ORF">LCGC14_1301330</name>
</gene>
<feature type="domain" description="Alcohol dehydrogenase-like C-terminal" evidence="2">
    <location>
        <begin position="180"/>
        <end position="306"/>
    </location>
</feature>
<dbReference type="Gene3D" id="3.90.180.10">
    <property type="entry name" value="Medium-chain alcohol dehydrogenases, catalytic domain"/>
    <property type="match status" value="1"/>
</dbReference>
<dbReference type="SUPFAM" id="SSF51735">
    <property type="entry name" value="NAD(P)-binding Rossmann-fold domains"/>
    <property type="match status" value="1"/>
</dbReference>
<dbReference type="InterPro" id="IPR013149">
    <property type="entry name" value="ADH-like_C"/>
</dbReference>
<keyword evidence="1" id="KW-0560">Oxidoreductase</keyword>
<sequence length="349" mass="39040">MRVARYYSNDDIRIDNIPKPIIGPGEFLIKVKKSGICGSDILEYYRKAKMKKLGVNSLILGHEIAGDVVEKSESVKHLKVGDKVFVSHHVPCFECYECKQGHETACNLLHNTNFEPGGFAEYVRIPKINIEKKGVYVLDDNVSYEEGVFIEPLGCVCRAQRLANIKRDLTFLILGCGISGLLHIQLAKLRGAKRVITTDINKYRMQKAKKFGADFIFDAKDDLVEEVKKINNFRLADVIIVCTGALSAANQALECAAPGSKIIFFAVPKPGINLEIPINKYWRKEITIMTSYGAAPQDLDEAYNWIFSKRINVLDLITHRYPLSMAGEAFKVVSAANESLKVILEPDRG</sequence>
<dbReference type="AlphaFoldDB" id="A0A0F9KQW2"/>
<dbReference type="Pfam" id="PF08240">
    <property type="entry name" value="ADH_N"/>
    <property type="match status" value="1"/>
</dbReference>
<proteinExistence type="predicted"/>
<evidence type="ECO:0000259" key="3">
    <source>
        <dbReference type="Pfam" id="PF08240"/>
    </source>
</evidence>
<dbReference type="InterPro" id="IPR011032">
    <property type="entry name" value="GroES-like_sf"/>
</dbReference>
<dbReference type="PANTHER" id="PTHR43401">
    <property type="entry name" value="L-THREONINE 3-DEHYDROGENASE"/>
    <property type="match status" value="1"/>
</dbReference>
<dbReference type="InterPro" id="IPR036291">
    <property type="entry name" value="NAD(P)-bd_dom_sf"/>
</dbReference>
<dbReference type="Pfam" id="PF00107">
    <property type="entry name" value="ADH_zinc_N"/>
    <property type="match status" value="1"/>
</dbReference>
<evidence type="ECO:0000256" key="1">
    <source>
        <dbReference type="ARBA" id="ARBA00023002"/>
    </source>
</evidence>
<dbReference type="SUPFAM" id="SSF50129">
    <property type="entry name" value="GroES-like"/>
    <property type="match status" value="1"/>
</dbReference>
<reference evidence="4" key="1">
    <citation type="journal article" date="2015" name="Nature">
        <title>Complex archaea that bridge the gap between prokaryotes and eukaryotes.</title>
        <authorList>
            <person name="Spang A."/>
            <person name="Saw J.H."/>
            <person name="Jorgensen S.L."/>
            <person name="Zaremba-Niedzwiedzka K."/>
            <person name="Martijn J."/>
            <person name="Lind A.E."/>
            <person name="van Eijk R."/>
            <person name="Schleper C."/>
            <person name="Guy L."/>
            <person name="Ettema T.J."/>
        </authorList>
    </citation>
    <scope>NUCLEOTIDE SEQUENCE</scope>
</reference>
<protein>
    <recommendedName>
        <fullName evidence="5">Enoyl reductase (ER) domain-containing protein</fullName>
    </recommendedName>
</protein>
<dbReference type="GO" id="GO:0016491">
    <property type="term" value="F:oxidoreductase activity"/>
    <property type="evidence" value="ECO:0007669"/>
    <property type="project" value="UniProtKB-KW"/>
</dbReference>
<name>A0A0F9KQW2_9ZZZZ</name>
<dbReference type="CDD" id="cd08235">
    <property type="entry name" value="iditol_2_DH_like"/>
    <property type="match status" value="1"/>
</dbReference>
<evidence type="ECO:0000313" key="4">
    <source>
        <dbReference type="EMBL" id="KKM84228.1"/>
    </source>
</evidence>